<evidence type="ECO:0000313" key="3">
    <source>
        <dbReference type="Proteomes" id="UP001604277"/>
    </source>
</evidence>
<sequence length="315" mass="35677">MARQSICQLGLNWQLEMDGIKKFEVEMDATQTLRKNLESGALMEMPIVSQTESLDGVEKVEVRTKAIGTGGENVRKRPLLWRHKFKAVAKRSKIKREISGGPSIKKKAIPIHSGNSGALILRDEKRYEMGTTKEMAVILKRFGDKQNRLFDRFERLSFEEQLNQAILGRSMSEPSVPRWQDAPQLVAKPVRLWKQRGSGFQKLLKKLLKPTLGRKSAKNNVPNTKKPKMPSYLGNQAGCRKPQHNIVTLMANRGSSTTSLVAELARHLGKPFWLPRKLGNQIWLPRFLGNQRIGKPSLVAENLGNQIWVAEIQSR</sequence>
<dbReference type="PANTHER" id="PTHR48196">
    <property type="entry name" value="DUF630 DOMAIN-CONTAINING PROTEIN"/>
    <property type="match status" value="1"/>
</dbReference>
<feature type="region of interest" description="Disordered" evidence="1">
    <location>
        <begin position="214"/>
        <end position="237"/>
    </location>
</feature>
<dbReference type="Proteomes" id="UP001604277">
    <property type="component" value="Unassembled WGS sequence"/>
</dbReference>
<dbReference type="PANTHER" id="PTHR48196:SF1">
    <property type="entry name" value="DUF630 DOMAIN-CONTAINING PROTEIN"/>
    <property type="match status" value="1"/>
</dbReference>
<reference evidence="3" key="1">
    <citation type="submission" date="2024-07" db="EMBL/GenBank/DDBJ databases">
        <title>Two chromosome-level genome assemblies of Korean endemic species Abeliophyllum distichum and Forsythia ovata (Oleaceae).</title>
        <authorList>
            <person name="Jang H."/>
        </authorList>
    </citation>
    <scope>NUCLEOTIDE SEQUENCE [LARGE SCALE GENOMIC DNA]</scope>
</reference>
<dbReference type="AlphaFoldDB" id="A0ABD1PKX9"/>
<protein>
    <submittedName>
        <fullName evidence="2">Uncharacterized protein</fullName>
    </submittedName>
</protein>
<accession>A0ABD1PKX9</accession>
<proteinExistence type="predicted"/>
<comment type="caution">
    <text evidence="2">The sequence shown here is derived from an EMBL/GenBank/DDBJ whole genome shotgun (WGS) entry which is preliminary data.</text>
</comment>
<organism evidence="2 3">
    <name type="scientific">Forsythia ovata</name>
    <dbReference type="NCBI Taxonomy" id="205694"/>
    <lineage>
        <taxon>Eukaryota</taxon>
        <taxon>Viridiplantae</taxon>
        <taxon>Streptophyta</taxon>
        <taxon>Embryophyta</taxon>
        <taxon>Tracheophyta</taxon>
        <taxon>Spermatophyta</taxon>
        <taxon>Magnoliopsida</taxon>
        <taxon>eudicotyledons</taxon>
        <taxon>Gunneridae</taxon>
        <taxon>Pentapetalae</taxon>
        <taxon>asterids</taxon>
        <taxon>lamiids</taxon>
        <taxon>Lamiales</taxon>
        <taxon>Oleaceae</taxon>
        <taxon>Forsythieae</taxon>
        <taxon>Forsythia</taxon>
    </lineage>
</organism>
<gene>
    <name evidence="2" type="ORF">Fot_52508</name>
</gene>
<evidence type="ECO:0000313" key="2">
    <source>
        <dbReference type="EMBL" id="KAL2464552.1"/>
    </source>
</evidence>
<keyword evidence="3" id="KW-1185">Reference proteome</keyword>
<name>A0ABD1PKX9_9LAMI</name>
<evidence type="ECO:0000256" key="1">
    <source>
        <dbReference type="SAM" id="MobiDB-lite"/>
    </source>
</evidence>
<dbReference type="EMBL" id="JBFOLJ010000018">
    <property type="protein sequence ID" value="KAL2464552.1"/>
    <property type="molecule type" value="Genomic_DNA"/>
</dbReference>